<keyword evidence="1" id="KW-0732">Signal</keyword>
<feature type="chain" id="PRO_5042159165" evidence="1">
    <location>
        <begin position="26"/>
        <end position="75"/>
    </location>
</feature>
<evidence type="ECO:0000313" key="3">
    <source>
        <dbReference type="Proteomes" id="UP001212997"/>
    </source>
</evidence>
<name>A0AAD5VAB6_9APHY</name>
<dbReference type="EMBL" id="JANAWD010000031">
    <property type="protein sequence ID" value="KAJ3490231.1"/>
    <property type="molecule type" value="Genomic_DNA"/>
</dbReference>
<sequence>MLFKFNAALLFTTALIASNVLSVASAPILRAHARCLLVDRKREAGLDITNLVQREGPGDIIPAPEDPSAALVAAI</sequence>
<keyword evidence="3" id="KW-1185">Reference proteome</keyword>
<evidence type="ECO:0000256" key="1">
    <source>
        <dbReference type="SAM" id="SignalP"/>
    </source>
</evidence>
<proteinExistence type="predicted"/>
<dbReference type="Proteomes" id="UP001212997">
    <property type="component" value="Unassembled WGS sequence"/>
</dbReference>
<dbReference type="AlphaFoldDB" id="A0AAD5VAB6"/>
<reference evidence="2" key="1">
    <citation type="submission" date="2022-07" db="EMBL/GenBank/DDBJ databases">
        <title>Genome Sequence of Physisporinus lineatus.</title>
        <authorList>
            <person name="Buettner E."/>
        </authorList>
    </citation>
    <scope>NUCLEOTIDE SEQUENCE</scope>
    <source>
        <strain evidence="2">VT162</strain>
    </source>
</reference>
<gene>
    <name evidence="2" type="ORF">NLI96_g1581</name>
</gene>
<organism evidence="2 3">
    <name type="scientific">Meripilus lineatus</name>
    <dbReference type="NCBI Taxonomy" id="2056292"/>
    <lineage>
        <taxon>Eukaryota</taxon>
        <taxon>Fungi</taxon>
        <taxon>Dikarya</taxon>
        <taxon>Basidiomycota</taxon>
        <taxon>Agaricomycotina</taxon>
        <taxon>Agaricomycetes</taxon>
        <taxon>Polyporales</taxon>
        <taxon>Meripilaceae</taxon>
        <taxon>Meripilus</taxon>
    </lineage>
</organism>
<feature type="signal peptide" evidence="1">
    <location>
        <begin position="1"/>
        <end position="25"/>
    </location>
</feature>
<accession>A0AAD5VAB6</accession>
<evidence type="ECO:0000313" key="2">
    <source>
        <dbReference type="EMBL" id="KAJ3490231.1"/>
    </source>
</evidence>
<protein>
    <submittedName>
        <fullName evidence="2">Uncharacterized protein</fullName>
    </submittedName>
</protein>
<comment type="caution">
    <text evidence="2">The sequence shown here is derived from an EMBL/GenBank/DDBJ whole genome shotgun (WGS) entry which is preliminary data.</text>
</comment>